<dbReference type="Gene3D" id="2.60.120.40">
    <property type="match status" value="1"/>
</dbReference>
<keyword evidence="8" id="KW-0812">Transmembrane</keyword>
<evidence type="ECO:0000256" key="7">
    <source>
        <dbReference type="SAM" id="MobiDB-lite"/>
    </source>
</evidence>
<evidence type="ECO:0000259" key="9">
    <source>
        <dbReference type="PROSITE" id="PS50049"/>
    </source>
</evidence>
<organism evidence="10">
    <name type="scientific">Photinus pyralis</name>
    <name type="common">Common eastern firefly</name>
    <name type="synonym">Lampyris pyralis</name>
    <dbReference type="NCBI Taxonomy" id="7054"/>
    <lineage>
        <taxon>Eukaryota</taxon>
        <taxon>Metazoa</taxon>
        <taxon>Ecdysozoa</taxon>
        <taxon>Arthropoda</taxon>
        <taxon>Hexapoda</taxon>
        <taxon>Insecta</taxon>
        <taxon>Pterygota</taxon>
        <taxon>Neoptera</taxon>
        <taxon>Endopterygota</taxon>
        <taxon>Coleoptera</taxon>
        <taxon>Polyphaga</taxon>
        <taxon>Elateriformia</taxon>
        <taxon>Elateroidea</taxon>
        <taxon>Lampyridae</taxon>
        <taxon>Lampyrinae</taxon>
        <taxon>Photinus</taxon>
    </lineage>
</organism>
<dbReference type="AlphaFoldDB" id="A0A1Y1MTK7"/>
<keyword evidence="6" id="KW-0325">Glycoprotein</keyword>
<dbReference type="InterPro" id="IPR008983">
    <property type="entry name" value="Tumour_necrosis_fac-like_dom"/>
</dbReference>
<dbReference type="InterPro" id="IPR051748">
    <property type="entry name" value="TNF_Ligand_Superfamily"/>
</dbReference>
<dbReference type="PANTHER" id="PTHR15151">
    <property type="entry name" value="PROTEIN EIGER"/>
    <property type="match status" value="1"/>
</dbReference>
<comment type="similarity">
    <text evidence="2">Belongs to the tumor necrosis factor family.</text>
</comment>
<dbReference type="InterPro" id="IPR021184">
    <property type="entry name" value="TNF_CS"/>
</dbReference>
<dbReference type="EMBL" id="GEZM01021574">
    <property type="protein sequence ID" value="JAV88931.1"/>
    <property type="molecule type" value="Transcribed_RNA"/>
</dbReference>
<dbReference type="SUPFAM" id="SSF49842">
    <property type="entry name" value="TNF-like"/>
    <property type="match status" value="1"/>
</dbReference>
<evidence type="ECO:0000256" key="8">
    <source>
        <dbReference type="SAM" id="Phobius"/>
    </source>
</evidence>
<dbReference type="PROSITE" id="PS50049">
    <property type="entry name" value="THD_2"/>
    <property type="match status" value="1"/>
</dbReference>
<dbReference type="GO" id="GO:0005164">
    <property type="term" value="F:tumor necrosis factor receptor binding"/>
    <property type="evidence" value="ECO:0007669"/>
    <property type="project" value="InterPro"/>
</dbReference>
<evidence type="ECO:0000256" key="5">
    <source>
        <dbReference type="ARBA" id="ARBA00023157"/>
    </source>
</evidence>
<feature type="domain" description="THD" evidence="9">
    <location>
        <begin position="287"/>
        <end position="436"/>
    </location>
</feature>
<keyword evidence="5" id="KW-1015">Disulfide bond</keyword>
<evidence type="ECO:0000256" key="2">
    <source>
        <dbReference type="ARBA" id="ARBA00008670"/>
    </source>
</evidence>
<dbReference type="GO" id="GO:0005615">
    <property type="term" value="C:extracellular space"/>
    <property type="evidence" value="ECO:0007669"/>
    <property type="project" value="UniProtKB-KW"/>
</dbReference>
<dbReference type="GO" id="GO:0005125">
    <property type="term" value="F:cytokine activity"/>
    <property type="evidence" value="ECO:0007669"/>
    <property type="project" value="UniProtKB-KW"/>
</dbReference>
<name>A0A1Y1MTK7_PHOPY</name>
<evidence type="ECO:0000256" key="6">
    <source>
        <dbReference type="ARBA" id="ARBA00023180"/>
    </source>
</evidence>
<keyword evidence="8" id="KW-0472">Membrane</keyword>
<evidence type="ECO:0000256" key="1">
    <source>
        <dbReference type="ARBA" id="ARBA00004613"/>
    </source>
</evidence>
<sequence>MPFPRNLSIVVKIVHLQVVSSYNYKQPHFTGENFIIMIVDSLLAFKNKEMTSSAPLLDRNISTNAKIKVIVSACATLILISSLIISVCAFLRLKHVEEEVANLRWEINQLRHNREDSHLIDDLKDFENEELYSQFESDYDINYENLASLLDSEEDNISDGDQTEIPHDKNKENKTRNKRDTGIPSLVRHEITERGEHETWVKVKDDENQGSLQTAPLPPPGEHFKPERLGRMRKRRAKSSRQQWEPVGEDAAFEEPIEPRRKNRHRQKNNIEIFDEKPRTVHVRSFPAIQLVGDTSKYVLGQHTNYNGNGHLQHTNPTYVDWTANEWVHTANMDKHFEVNGGTVKVKENGLYFVYAQIFYLDEHDTNGYRVYKNKEVFLQCTTMTHSTERIVKGNTCYTGGLVVLSDGDEVNVQDLGTGRYSIFEPGKSFFGLIKIADVKVK</sequence>
<dbReference type="PROSITE" id="PS00251">
    <property type="entry name" value="THD_1"/>
    <property type="match status" value="1"/>
</dbReference>
<protein>
    <recommendedName>
        <fullName evidence="9">THD domain-containing protein</fullName>
    </recommendedName>
</protein>
<evidence type="ECO:0000256" key="3">
    <source>
        <dbReference type="ARBA" id="ARBA00022514"/>
    </source>
</evidence>
<feature type="transmembrane region" description="Helical" evidence="8">
    <location>
        <begin position="69"/>
        <end position="93"/>
    </location>
</feature>
<keyword evidence="4" id="KW-0964">Secreted</keyword>
<dbReference type="GO" id="GO:0006955">
    <property type="term" value="P:immune response"/>
    <property type="evidence" value="ECO:0007669"/>
    <property type="project" value="InterPro"/>
</dbReference>
<reference evidence="10" key="1">
    <citation type="journal article" date="2016" name="Sci. Rep.">
        <title>Molecular characterization of firefly nuptial gifts: a multi-omics approach sheds light on postcopulatory sexual selection.</title>
        <authorList>
            <person name="Al-Wathiqui N."/>
            <person name="Fallon T.R."/>
            <person name="South A."/>
            <person name="Weng J.K."/>
            <person name="Lewis S.M."/>
        </authorList>
    </citation>
    <scope>NUCLEOTIDE SEQUENCE</scope>
</reference>
<feature type="compositionally biased region" description="Basic and acidic residues" evidence="7">
    <location>
        <begin position="164"/>
        <end position="184"/>
    </location>
</feature>
<dbReference type="GO" id="GO:0016020">
    <property type="term" value="C:membrane"/>
    <property type="evidence" value="ECO:0007669"/>
    <property type="project" value="InterPro"/>
</dbReference>
<keyword evidence="3" id="KW-0202">Cytokine</keyword>
<dbReference type="InterPro" id="IPR006052">
    <property type="entry name" value="TNF_dom"/>
</dbReference>
<accession>A0A1Y1MTK7</accession>
<dbReference type="PANTHER" id="PTHR15151:SF24">
    <property type="entry name" value="A PROLIFERATION-INDUCING LIGAND-LIKE PROTEIN-RELATED"/>
    <property type="match status" value="1"/>
</dbReference>
<dbReference type="Pfam" id="PF00229">
    <property type="entry name" value="TNF"/>
    <property type="match status" value="1"/>
</dbReference>
<comment type="subcellular location">
    <subcellularLocation>
        <location evidence="1">Secreted</location>
    </subcellularLocation>
</comment>
<evidence type="ECO:0000313" key="10">
    <source>
        <dbReference type="EMBL" id="JAV88931.1"/>
    </source>
</evidence>
<evidence type="ECO:0000256" key="4">
    <source>
        <dbReference type="ARBA" id="ARBA00022525"/>
    </source>
</evidence>
<keyword evidence="8" id="KW-1133">Transmembrane helix</keyword>
<feature type="region of interest" description="Disordered" evidence="7">
    <location>
        <begin position="205"/>
        <end position="226"/>
    </location>
</feature>
<proteinExistence type="inferred from homology"/>
<feature type="region of interest" description="Disordered" evidence="7">
    <location>
        <begin position="155"/>
        <end position="184"/>
    </location>
</feature>